<dbReference type="PANTHER" id="PTHR43394:SF1">
    <property type="entry name" value="ATP-BINDING CASSETTE SUB-FAMILY B MEMBER 10, MITOCHONDRIAL"/>
    <property type="match status" value="1"/>
</dbReference>
<dbReference type="InterPro" id="IPR017871">
    <property type="entry name" value="ABC_transporter-like_CS"/>
</dbReference>
<dbReference type="Pfam" id="PF00005">
    <property type="entry name" value="ABC_tran"/>
    <property type="match status" value="1"/>
</dbReference>
<comment type="caution">
    <text evidence="10">The sequence shown here is derived from an EMBL/GenBank/DDBJ whole genome shotgun (WGS) entry which is preliminary data.</text>
</comment>
<dbReference type="InterPro" id="IPR027417">
    <property type="entry name" value="P-loop_NTPase"/>
</dbReference>
<dbReference type="SMART" id="SM00382">
    <property type="entry name" value="AAA"/>
    <property type="match status" value="1"/>
</dbReference>
<keyword evidence="4 10" id="KW-0067">ATP-binding</keyword>
<reference evidence="10 11" key="1">
    <citation type="submission" date="2022-11" db="EMBL/GenBank/DDBJ databases">
        <title>Minimal conservation of predation-associated metabolite biosynthetic gene clusters underscores biosynthetic potential of Myxococcota including descriptions for ten novel species: Archangium lansinium sp. nov., Myxococcus landrumus sp. nov., Nannocystis bai.</title>
        <authorList>
            <person name="Ahearne A."/>
            <person name="Stevens C."/>
            <person name="Dowd S."/>
        </authorList>
    </citation>
    <scope>NUCLEOTIDE SEQUENCE [LARGE SCALE GENOMIC DNA]</scope>
    <source>
        <strain evidence="10 11">NCELM</strain>
    </source>
</reference>
<dbReference type="GO" id="GO:0005524">
    <property type="term" value="F:ATP binding"/>
    <property type="evidence" value="ECO:0007669"/>
    <property type="project" value="UniProtKB-KW"/>
</dbReference>
<organism evidence="10 11">
    <name type="scientific">Nannocystis radixulma</name>
    <dbReference type="NCBI Taxonomy" id="2995305"/>
    <lineage>
        <taxon>Bacteria</taxon>
        <taxon>Pseudomonadati</taxon>
        <taxon>Myxococcota</taxon>
        <taxon>Polyangia</taxon>
        <taxon>Nannocystales</taxon>
        <taxon>Nannocystaceae</taxon>
        <taxon>Nannocystis</taxon>
    </lineage>
</organism>
<dbReference type="EMBL" id="JAQNDN010000007">
    <property type="protein sequence ID" value="MDC0669311.1"/>
    <property type="molecule type" value="Genomic_DNA"/>
</dbReference>
<evidence type="ECO:0000313" key="11">
    <source>
        <dbReference type="Proteomes" id="UP001217838"/>
    </source>
</evidence>
<evidence type="ECO:0000256" key="2">
    <source>
        <dbReference type="ARBA" id="ARBA00022692"/>
    </source>
</evidence>
<dbReference type="RefSeq" id="WP_271999095.1">
    <property type="nucleotide sequence ID" value="NZ_JAQNDN010000007.1"/>
</dbReference>
<dbReference type="Gene3D" id="1.20.1560.10">
    <property type="entry name" value="ABC transporter type 1, transmembrane domain"/>
    <property type="match status" value="1"/>
</dbReference>
<keyword evidence="2 7" id="KW-0812">Transmembrane</keyword>
<feature type="transmembrane region" description="Helical" evidence="7">
    <location>
        <begin position="71"/>
        <end position="88"/>
    </location>
</feature>
<sequence length="602" mass="65364">MVAGQQPPTADGLRARLTRGARAVQMAWRSAPSIAALWIAALAIAALVPVAVAWVGKVLVDAILARATGEALAWLLVEMLLVVVLGLAQRAASTLRGLLGVRLGLAVHREILQRTMDLELRHFQDPEFYDQLTRARREATHRPLAVAAELLGLAGAVVTLLGFVTLLVSYSALAVLMLLVAAAPAAFAELGFSRAAFELRNRRASDARMLGYLEHVLASDEHAKEVMTLDLGPTLLDRHRYLGEAIWHEERSLALDRLRSVALLSQLGTLSFYGCYAAVTIQAARGQLGLGELTMYAFVFRQGQTSFQAILMAIGALYEHDLYLSNLLRFLAIPAPLRPAMLPAAPERRERGVRFENVGFRYPDQDRFALRHIDLYFGPGDTIALVGPNGAGKSTFIKLLAGLYEPTEGRILLDGHDLRSIPRDALRRRLAVVFQDYNQYQLSARENVGLGDPAHLGDAPRITAAVAGAGASEIVAALPAGLDTRLGRWFAGGVELSGGQWQRIALARAFMRRDADVLILDEPTAALDIDAEAEVFTRVRELAAGRTVFLISHRFANVRLADRIVVLAASGVVEEGDHARLLAAGGLYSAMFRKQASGYALD</sequence>
<protein>
    <submittedName>
        <fullName evidence="10">ABC transporter ATP-binding protein</fullName>
    </submittedName>
</protein>
<feature type="transmembrane region" description="Helical" evidence="7">
    <location>
        <begin position="170"/>
        <end position="192"/>
    </location>
</feature>
<gene>
    <name evidence="10" type="ORF">POL58_16275</name>
</gene>
<dbReference type="PROSITE" id="PS00211">
    <property type="entry name" value="ABC_TRANSPORTER_1"/>
    <property type="match status" value="1"/>
</dbReference>
<evidence type="ECO:0000256" key="7">
    <source>
        <dbReference type="SAM" id="Phobius"/>
    </source>
</evidence>
<dbReference type="SUPFAM" id="SSF90123">
    <property type="entry name" value="ABC transporter transmembrane region"/>
    <property type="match status" value="1"/>
</dbReference>
<evidence type="ECO:0000313" key="10">
    <source>
        <dbReference type="EMBL" id="MDC0669311.1"/>
    </source>
</evidence>
<dbReference type="PANTHER" id="PTHR43394">
    <property type="entry name" value="ATP-DEPENDENT PERMEASE MDL1, MITOCHONDRIAL"/>
    <property type="match status" value="1"/>
</dbReference>
<feature type="domain" description="ABC transporter" evidence="8">
    <location>
        <begin position="353"/>
        <end position="594"/>
    </location>
</feature>
<evidence type="ECO:0000259" key="8">
    <source>
        <dbReference type="PROSITE" id="PS50893"/>
    </source>
</evidence>
<evidence type="ECO:0000256" key="5">
    <source>
        <dbReference type="ARBA" id="ARBA00022989"/>
    </source>
</evidence>
<dbReference type="InterPro" id="IPR003439">
    <property type="entry name" value="ABC_transporter-like_ATP-bd"/>
</dbReference>
<evidence type="ECO:0000256" key="6">
    <source>
        <dbReference type="ARBA" id="ARBA00023136"/>
    </source>
</evidence>
<feature type="transmembrane region" description="Helical" evidence="7">
    <location>
        <begin position="144"/>
        <end position="164"/>
    </location>
</feature>
<proteinExistence type="predicted"/>
<dbReference type="InterPro" id="IPR039421">
    <property type="entry name" value="Type_1_exporter"/>
</dbReference>
<dbReference type="InterPro" id="IPR011527">
    <property type="entry name" value="ABC1_TM_dom"/>
</dbReference>
<dbReference type="PROSITE" id="PS50893">
    <property type="entry name" value="ABC_TRANSPORTER_2"/>
    <property type="match status" value="1"/>
</dbReference>
<comment type="subcellular location">
    <subcellularLocation>
        <location evidence="1">Cell membrane</location>
        <topology evidence="1">Multi-pass membrane protein</topology>
    </subcellularLocation>
</comment>
<keyword evidence="11" id="KW-1185">Reference proteome</keyword>
<dbReference type="Gene3D" id="3.40.50.300">
    <property type="entry name" value="P-loop containing nucleotide triphosphate hydrolases"/>
    <property type="match status" value="1"/>
</dbReference>
<feature type="transmembrane region" description="Helical" evidence="7">
    <location>
        <begin position="35"/>
        <end position="56"/>
    </location>
</feature>
<keyword evidence="5 7" id="KW-1133">Transmembrane helix</keyword>
<accession>A0ABT5B5E6</accession>
<name>A0ABT5B5E6_9BACT</name>
<evidence type="ECO:0000256" key="4">
    <source>
        <dbReference type="ARBA" id="ARBA00022840"/>
    </source>
</evidence>
<evidence type="ECO:0000256" key="1">
    <source>
        <dbReference type="ARBA" id="ARBA00004651"/>
    </source>
</evidence>
<dbReference type="SUPFAM" id="SSF52540">
    <property type="entry name" value="P-loop containing nucleoside triphosphate hydrolases"/>
    <property type="match status" value="1"/>
</dbReference>
<dbReference type="PROSITE" id="PS50929">
    <property type="entry name" value="ABC_TM1F"/>
    <property type="match status" value="1"/>
</dbReference>
<feature type="domain" description="ABC transmembrane type-1" evidence="9">
    <location>
        <begin position="36"/>
        <end position="319"/>
    </location>
</feature>
<keyword evidence="6 7" id="KW-0472">Membrane</keyword>
<dbReference type="CDD" id="cd03228">
    <property type="entry name" value="ABCC_MRP_Like"/>
    <property type="match status" value="1"/>
</dbReference>
<keyword evidence="3" id="KW-0547">Nucleotide-binding</keyword>
<dbReference type="InterPro" id="IPR003593">
    <property type="entry name" value="AAA+_ATPase"/>
</dbReference>
<evidence type="ECO:0000256" key="3">
    <source>
        <dbReference type="ARBA" id="ARBA00022741"/>
    </source>
</evidence>
<dbReference type="Proteomes" id="UP001217838">
    <property type="component" value="Unassembled WGS sequence"/>
</dbReference>
<evidence type="ECO:0000259" key="9">
    <source>
        <dbReference type="PROSITE" id="PS50929"/>
    </source>
</evidence>
<dbReference type="InterPro" id="IPR036640">
    <property type="entry name" value="ABC1_TM_sf"/>
</dbReference>